<feature type="transmembrane region" description="Helical" evidence="1">
    <location>
        <begin position="187"/>
        <end position="209"/>
    </location>
</feature>
<name>A0ABN2JKE0_9MICO</name>
<comment type="caution">
    <text evidence="2">The sequence shown here is derived from an EMBL/GenBank/DDBJ whole genome shotgun (WGS) entry which is preliminary data.</text>
</comment>
<dbReference type="RefSeq" id="WP_344248929.1">
    <property type="nucleotide sequence ID" value="NZ_BAAAPM010000005.1"/>
</dbReference>
<evidence type="ECO:0000313" key="2">
    <source>
        <dbReference type="EMBL" id="GAA1729615.1"/>
    </source>
</evidence>
<sequence length="262" mass="27070">MSVTNAAPSRVEREAFAARVHARAVRKVTRYVAAVGLFMGAFYWGIFLVVTVALPVIANMAGGVLEGGAMVGAEYSARWFAFSVGIAALAMAVTTHLAAGGTRRALWLGSLRGSLAVAVPFGAALVVGLVVEGALFEAFGWTHDLPRGSGLTSGGGWLLVSGLAEALVVATYLVAAMALGAAYYSHGALVGTLWIPFALVLLLLTDGALRTGAGDDALTALLGEERMPGTPVVGFLAGLLLLAVATGWFWSQLRSITLRPAR</sequence>
<feature type="transmembrane region" description="Helical" evidence="1">
    <location>
        <begin position="156"/>
        <end position="175"/>
    </location>
</feature>
<feature type="transmembrane region" description="Helical" evidence="1">
    <location>
        <begin position="111"/>
        <end position="136"/>
    </location>
</feature>
<evidence type="ECO:0000313" key="3">
    <source>
        <dbReference type="Proteomes" id="UP001501138"/>
    </source>
</evidence>
<proteinExistence type="predicted"/>
<reference evidence="2 3" key="1">
    <citation type="journal article" date="2019" name="Int. J. Syst. Evol. Microbiol.">
        <title>The Global Catalogue of Microorganisms (GCM) 10K type strain sequencing project: providing services to taxonomists for standard genome sequencing and annotation.</title>
        <authorList>
            <consortium name="The Broad Institute Genomics Platform"/>
            <consortium name="The Broad Institute Genome Sequencing Center for Infectious Disease"/>
            <person name="Wu L."/>
            <person name="Ma J."/>
        </authorList>
    </citation>
    <scope>NUCLEOTIDE SEQUENCE [LARGE SCALE GENOMIC DNA]</scope>
    <source>
        <strain evidence="2 3">JCM 15589</strain>
    </source>
</reference>
<keyword evidence="1" id="KW-0472">Membrane</keyword>
<keyword evidence="3" id="KW-1185">Reference proteome</keyword>
<organism evidence="2 3">
    <name type="scientific">Isoptericola hypogeus</name>
    <dbReference type="NCBI Taxonomy" id="300179"/>
    <lineage>
        <taxon>Bacteria</taxon>
        <taxon>Bacillati</taxon>
        <taxon>Actinomycetota</taxon>
        <taxon>Actinomycetes</taxon>
        <taxon>Micrococcales</taxon>
        <taxon>Promicromonosporaceae</taxon>
        <taxon>Isoptericola</taxon>
    </lineage>
</organism>
<keyword evidence="1" id="KW-1133">Transmembrane helix</keyword>
<feature type="transmembrane region" description="Helical" evidence="1">
    <location>
        <begin position="77"/>
        <end position="99"/>
    </location>
</feature>
<keyword evidence="1" id="KW-0812">Transmembrane</keyword>
<feature type="transmembrane region" description="Helical" evidence="1">
    <location>
        <begin position="229"/>
        <end position="250"/>
    </location>
</feature>
<accession>A0ABN2JKE0</accession>
<evidence type="ECO:0008006" key="4">
    <source>
        <dbReference type="Google" id="ProtNLM"/>
    </source>
</evidence>
<protein>
    <recommendedName>
        <fullName evidence="4">ABC-2 type transport system permease protein</fullName>
    </recommendedName>
</protein>
<dbReference type="EMBL" id="BAAAPM010000005">
    <property type="protein sequence ID" value="GAA1729615.1"/>
    <property type="molecule type" value="Genomic_DNA"/>
</dbReference>
<dbReference type="Proteomes" id="UP001501138">
    <property type="component" value="Unassembled WGS sequence"/>
</dbReference>
<evidence type="ECO:0000256" key="1">
    <source>
        <dbReference type="SAM" id="Phobius"/>
    </source>
</evidence>
<gene>
    <name evidence="2" type="ORF">GCM10009809_26510</name>
</gene>
<feature type="transmembrane region" description="Helical" evidence="1">
    <location>
        <begin position="31"/>
        <end position="57"/>
    </location>
</feature>